<evidence type="ECO:0000313" key="4">
    <source>
        <dbReference type="Proteomes" id="UP000076420"/>
    </source>
</evidence>
<reference evidence="3" key="1">
    <citation type="submission" date="2020-05" db="UniProtKB">
        <authorList>
            <consortium name="EnsemblMetazoa"/>
        </authorList>
    </citation>
    <scope>IDENTIFICATION</scope>
    <source>
        <strain evidence="3">BB02</strain>
    </source>
</reference>
<dbReference type="AlphaFoldDB" id="A0A2C9LUA0"/>
<dbReference type="InterPro" id="IPR001638">
    <property type="entry name" value="Solute-binding_3/MltF_N"/>
</dbReference>
<dbReference type="PANTHER" id="PTHR35936">
    <property type="entry name" value="MEMBRANE-BOUND LYTIC MUREIN TRANSGLYCOSYLASE F"/>
    <property type="match status" value="1"/>
</dbReference>
<proteinExistence type="predicted"/>
<evidence type="ECO:0000259" key="2">
    <source>
        <dbReference type="Pfam" id="PF00497"/>
    </source>
</evidence>
<dbReference type="SUPFAM" id="SSF53850">
    <property type="entry name" value="Periplasmic binding protein-like II"/>
    <property type="match status" value="2"/>
</dbReference>
<dbReference type="OrthoDB" id="5984008at2759"/>
<keyword evidence="1" id="KW-0732">Signal</keyword>
<sequence>MNTGTTKAWFQSRAMHMHIWTLTLAIHLAASSTLFYSIESQLEAFQVKKERVKEREVYLFAVDGKRRPYSYINEEGTLTGFEIDFINQVCSVAGKLCYTILAEYQECIFTDRSLDYAGRGLMARWFHGCPGYAITIDRLNEFDFTLPYLDGIATFTVIPGNPSGFDPDSDDYSDFTIVHLSGAPTNEPCLRRLKKRFGKVLIAQDLPEAKAVLLNRTADVLFSPRRKIDGLETLPARFRCDINGAGIMLKKGSNVATWWDPAFTKFYSSGAYAKLCVEASEKYKANISCLNSLSEAQKLHPYQSPPQSSAEPDKLWTFVVSGRIAPYSYLNDEGRLVGFTKDFLDRVCTKAGKRCTLLLAEVSECTVRKGELLYPGRGLLEGWFDACTGYFDTYDRDNSWDFTLPYLVSYASFYVAIGNPSRFNPDLDDYSKYTIVYAETAITNAHCLNRLHKKYGKLVVVPDRSDAINMLLNRTADAWFTKDDGAPAIEKLPQQLHCENVGTSIMTKKGGELPLWWNKVFQEFYTSGEYNAFCREKGREFQTKFPCLPEPTWSVQQQGL</sequence>
<dbReference type="VEuPathDB" id="VectorBase:BGLB035064"/>
<feature type="domain" description="Solute-binding protein family 3/N-terminal" evidence="2">
    <location>
        <begin position="319"/>
        <end position="532"/>
    </location>
</feature>
<gene>
    <name evidence="3" type="primary">106072884</name>
</gene>
<organism evidence="3 4">
    <name type="scientific">Biomphalaria glabrata</name>
    <name type="common">Bloodfluke planorb</name>
    <name type="synonym">Freshwater snail</name>
    <dbReference type="NCBI Taxonomy" id="6526"/>
    <lineage>
        <taxon>Eukaryota</taxon>
        <taxon>Metazoa</taxon>
        <taxon>Spiralia</taxon>
        <taxon>Lophotrochozoa</taxon>
        <taxon>Mollusca</taxon>
        <taxon>Gastropoda</taxon>
        <taxon>Heterobranchia</taxon>
        <taxon>Euthyneura</taxon>
        <taxon>Panpulmonata</taxon>
        <taxon>Hygrophila</taxon>
        <taxon>Lymnaeoidea</taxon>
        <taxon>Planorbidae</taxon>
        <taxon>Biomphalaria</taxon>
    </lineage>
</organism>
<dbReference type="EnsemblMetazoa" id="BGLB035064-RB">
    <property type="protein sequence ID" value="BGLB035064-PB"/>
    <property type="gene ID" value="BGLB035064"/>
</dbReference>
<feature type="domain" description="Solute-binding protein family 3/N-terminal" evidence="2">
    <location>
        <begin position="60"/>
        <end position="275"/>
    </location>
</feature>
<protein>
    <recommendedName>
        <fullName evidence="2">Solute-binding protein family 3/N-terminal domain-containing protein</fullName>
    </recommendedName>
</protein>
<dbReference type="Gene3D" id="3.40.190.10">
    <property type="entry name" value="Periplasmic binding protein-like II"/>
    <property type="match status" value="4"/>
</dbReference>
<accession>A0A2C9LUA0</accession>
<evidence type="ECO:0000256" key="1">
    <source>
        <dbReference type="ARBA" id="ARBA00022729"/>
    </source>
</evidence>
<dbReference type="Pfam" id="PF00497">
    <property type="entry name" value="SBP_bac_3"/>
    <property type="match status" value="2"/>
</dbReference>
<name>A0A2C9LUA0_BIOGL</name>
<evidence type="ECO:0000313" key="3">
    <source>
        <dbReference type="EnsemblMetazoa" id="BGLB035064-PB"/>
    </source>
</evidence>
<dbReference type="PANTHER" id="PTHR35936:SF19">
    <property type="entry name" value="AMINO-ACID-BINDING PROTEIN YXEM-RELATED"/>
    <property type="match status" value="1"/>
</dbReference>
<dbReference type="Proteomes" id="UP000076420">
    <property type="component" value="Unassembled WGS sequence"/>
</dbReference>
<dbReference type="VEuPathDB" id="VectorBase:BGLAX_049515"/>
<dbReference type="KEGG" id="bgt:106072884"/>